<evidence type="ECO:0000313" key="3">
    <source>
        <dbReference type="Proteomes" id="UP000266841"/>
    </source>
</evidence>
<dbReference type="Proteomes" id="UP000266841">
    <property type="component" value="Unassembled WGS sequence"/>
</dbReference>
<dbReference type="EMBL" id="AGNL01032484">
    <property type="protein sequence ID" value="EJK56079.1"/>
    <property type="molecule type" value="Genomic_DNA"/>
</dbReference>
<keyword evidence="3" id="KW-1185">Reference proteome</keyword>
<dbReference type="AlphaFoldDB" id="K0RUI2"/>
<reference evidence="2 3" key="1">
    <citation type="journal article" date="2012" name="Genome Biol.">
        <title>Genome and low-iron response of an oceanic diatom adapted to chronic iron limitation.</title>
        <authorList>
            <person name="Lommer M."/>
            <person name="Specht M."/>
            <person name="Roy A.S."/>
            <person name="Kraemer L."/>
            <person name="Andreson R."/>
            <person name="Gutowska M.A."/>
            <person name="Wolf J."/>
            <person name="Bergner S.V."/>
            <person name="Schilhabel M.B."/>
            <person name="Klostermeier U.C."/>
            <person name="Beiko R.G."/>
            <person name="Rosenstiel P."/>
            <person name="Hippler M."/>
            <person name="Laroche J."/>
        </authorList>
    </citation>
    <scope>NUCLEOTIDE SEQUENCE [LARGE SCALE GENOMIC DNA]</scope>
    <source>
        <strain evidence="2 3">CCMP1005</strain>
    </source>
</reference>
<protein>
    <submittedName>
        <fullName evidence="2">Uncharacterized protein</fullName>
    </submittedName>
</protein>
<feature type="region of interest" description="Disordered" evidence="1">
    <location>
        <begin position="1"/>
        <end position="84"/>
    </location>
</feature>
<organism evidence="2 3">
    <name type="scientific">Thalassiosira oceanica</name>
    <name type="common">Marine diatom</name>
    <dbReference type="NCBI Taxonomy" id="159749"/>
    <lineage>
        <taxon>Eukaryota</taxon>
        <taxon>Sar</taxon>
        <taxon>Stramenopiles</taxon>
        <taxon>Ochrophyta</taxon>
        <taxon>Bacillariophyta</taxon>
        <taxon>Coscinodiscophyceae</taxon>
        <taxon>Thalassiosirophycidae</taxon>
        <taxon>Thalassiosirales</taxon>
        <taxon>Thalassiosiraceae</taxon>
        <taxon>Thalassiosira</taxon>
    </lineage>
</organism>
<evidence type="ECO:0000256" key="1">
    <source>
        <dbReference type="SAM" id="MobiDB-lite"/>
    </source>
</evidence>
<feature type="non-terminal residue" evidence="2">
    <location>
        <position position="84"/>
    </location>
</feature>
<comment type="caution">
    <text evidence="2">The sequence shown here is derived from an EMBL/GenBank/DDBJ whole genome shotgun (WGS) entry which is preliminary data.</text>
</comment>
<gene>
    <name evidence="2" type="ORF">THAOC_24099</name>
</gene>
<sequence length="84" mass="8976">MTAGSDEPSQNFDVLVVSFQPKLPDEAKEDGNAGDDAPPSEKEDAPPGVDNRPPPSAPAEPPQMEEKQQEKQQQAVPARGRGLK</sequence>
<name>K0RUI2_THAOC</name>
<proteinExistence type="predicted"/>
<accession>K0RUI2</accession>
<evidence type="ECO:0000313" key="2">
    <source>
        <dbReference type="EMBL" id="EJK56079.1"/>
    </source>
</evidence>
<feature type="compositionally biased region" description="Pro residues" evidence="1">
    <location>
        <begin position="52"/>
        <end position="61"/>
    </location>
</feature>